<dbReference type="EMBL" id="JAWWNJ010000227">
    <property type="protein sequence ID" value="KAK6969357.1"/>
    <property type="molecule type" value="Genomic_DNA"/>
</dbReference>
<dbReference type="AlphaFoldDB" id="A0AAV9Z3D6"/>
<name>A0AAV9Z3D6_9AGAR</name>
<organism evidence="1 2">
    <name type="scientific">Favolaschia claudopus</name>
    <dbReference type="NCBI Taxonomy" id="2862362"/>
    <lineage>
        <taxon>Eukaryota</taxon>
        <taxon>Fungi</taxon>
        <taxon>Dikarya</taxon>
        <taxon>Basidiomycota</taxon>
        <taxon>Agaricomycotina</taxon>
        <taxon>Agaricomycetes</taxon>
        <taxon>Agaricomycetidae</taxon>
        <taxon>Agaricales</taxon>
        <taxon>Marasmiineae</taxon>
        <taxon>Mycenaceae</taxon>
        <taxon>Favolaschia</taxon>
    </lineage>
</organism>
<keyword evidence="2" id="KW-1185">Reference proteome</keyword>
<proteinExistence type="predicted"/>
<protein>
    <submittedName>
        <fullName evidence="1">Uncharacterized protein</fullName>
    </submittedName>
</protein>
<feature type="non-terminal residue" evidence="1">
    <location>
        <position position="122"/>
    </location>
</feature>
<accession>A0AAV9Z3D6</accession>
<reference evidence="1 2" key="1">
    <citation type="journal article" date="2024" name="J Genomics">
        <title>Draft genome sequencing and assembly of Favolaschia claudopus CIRM-BRFM 2984 isolated from oak limbs.</title>
        <authorList>
            <person name="Navarro D."/>
            <person name="Drula E."/>
            <person name="Chaduli D."/>
            <person name="Cazenave R."/>
            <person name="Ahrendt S."/>
            <person name="Wang J."/>
            <person name="Lipzen A."/>
            <person name="Daum C."/>
            <person name="Barry K."/>
            <person name="Grigoriev I.V."/>
            <person name="Favel A."/>
            <person name="Rosso M.N."/>
            <person name="Martin F."/>
        </authorList>
    </citation>
    <scope>NUCLEOTIDE SEQUENCE [LARGE SCALE GENOMIC DNA]</scope>
    <source>
        <strain evidence="1 2">CIRM-BRFM 2984</strain>
    </source>
</reference>
<sequence length="122" mass="13404">MYVLPSSLICLLLVDDYTLVSLFYHLLLSLPSNELISFRHRVSATTPDYKAGPAALRLRCSTIPFLCPPQTEPIPDGAGLSALNIMSRTEPAHHPPSTREHLLSYCSVLSFFPTVSLLGSMC</sequence>
<dbReference type="Proteomes" id="UP001362999">
    <property type="component" value="Unassembled WGS sequence"/>
</dbReference>
<evidence type="ECO:0000313" key="2">
    <source>
        <dbReference type="Proteomes" id="UP001362999"/>
    </source>
</evidence>
<evidence type="ECO:0000313" key="1">
    <source>
        <dbReference type="EMBL" id="KAK6969357.1"/>
    </source>
</evidence>
<comment type="caution">
    <text evidence="1">The sequence shown here is derived from an EMBL/GenBank/DDBJ whole genome shotgun (WGS) entry which is preliminary data.</text>
</comment>
<gene>
    <name evidence="1" type="ORF">R3P38DRAFT_3146403</name>
</gene>